<name>A0A7Y6K2C9_9BURK</name>
<dbReference type="EC" id="3.1.26.4" evidence="6 14"/>
<evidence type="ECO:0000313" key="18">
    <source>
        <dbReference type="EMBL" id="NUY01858.1"/>
    </source>
</evidence>
<comment type="similarity">
    <text evidence="5 14 16">Belongs to the RNase HII family.</text>
</comment>
<dbReference type="GO" id="GO:0006298">
    <property type="term" value="P:mismatch repair"/>
    <property type="evidence" value="ECO:0007669"/>
    <property type="project" value="TreeGrafter"/>
</dbReference>
<keyword evidence="11 14" id="KW-0255">Endonuclease</keyword>
<evidence type="ECO:0000256" key="15">
    <source>
        <dbReference type="PROSITE-ProRule" id="PRU01319"/>
    </source>
</evidence>
<dbReference type="PANTHER" id="PTHR10954:SF18">
    <property type="entry name" value="RIBONUCLEASE HII"/>
    <property type="match status" value="1"/>
</dbReference>
<dbReference type="NCBIfam" id="NF000595">
    <property type="entry name" value="PRK00015.1-3"/>
    <property type="match status" value="1"/>
</dbReference>
<comment type="cofactor">
    <cofactor evidence="2">
        <name>Mg(2+)</name>
        <dbReference type="ChEBI" id="CHEBI:18420"/>
    </cofactor>
</comment>
<keyword evidence="8 14" id="KW-0963">Cytoplasm</keyword>
<dbReference type="GO" id="GO:0005737">
    <property type="term" value="C:cytoplasm"/>
    <property type="evidence" value="ECO:0007669"/>
    <property type="project" value="UniProtKB-SubCell"/>
</dbReference>
<evidence type="ECO:0000256" key="11">
    <source>
        <dbReference type="ARBA" id="ARBA00022759"/>
    </source>
</evidence>
<dbReference type="NCBIfam" id="NF000596">
    <property type="entry name" value="PRK00015.1-4"/>
    <property type="match status" value="1"/>
</dbReference>
<evidence type="ECO:0000313" key="19">
    <source>
        <dbReference type="Proteomes" id="UP000594380"/>
    </source>
</evidence>
<dbReference type="EMBL" id="JAALDK010000001">
    <property type="protein sequence ID" value="NUY01858.1"/>
    <property type="molecule type" value="Genomic_DNA"/>
</dbReference>
<gene>
    <name evidence="14 18" type="primary">rnhB</name>
    <name evidence="18" type="ORF">G5S42_19630</name>
</gene>
<evidence type="ECO:0000256" key="1">
    <source>
        <dbReference type="ARBA" id="ARBA00000077"/>
    </source>
</evidence>
<dbReference type="PANTHER" id="PTHR10954">
    <property type="entry name" value="RIBONUCLEASE H2 SUBUNIT A"/>
    <property type="match status" value="1"/>
</dbReference>
<dbReference type="GO" id="GO:0030145">
    <property type="term" value="F:manganese ion binding"/>
    <property type="evidence" value="ECO:0007669"/>
    <property type="project" value="UniProtKB-UniRule"/>
</dbReference>
<keyword evidence="13 14" id="KW-0464">Manganese</keyword>
<evidence type="ECO:0000256" key="13">
    <source>
        <dbReference type="ARBA" id="ARBA00023211"/>
    </source>
</evidence>
<dbReference type="GO" id="GO:0003723">
    <property type="term" value="F:RNA binding"/>
    <property type="evidence" value="ECO:0007669"/>
    <property type="project" value="UniProtKB-UniRule"/>
</dbReference>
<dbReference type="Proteomes" id="UP000594380">
    <property type="component" value="Unassembled WGS sequence"/>
</dbReference>
<evidence type="ECO:0000256" key="10">
    <source>
        <dbReference type="ARBA" id="ARBA00022723"/>
    </source>
</evidence>
<keyword evidence="12 14" id="KW-0378">Hydrolase</keyword>
<dbReference type="AlphaFoldDB" id="A0A7Y6K2C9"/>
<dbReference type="Pfam" id="PF01351">
    <property type="entry name" value="RNase_HII"/>
    <property type="match status" value="1"/>
</dbReference>
<feature type="binding site" evidence="14 15">
    <location>
        <position position="129"/>
    </location>
    <ligand>
        <name>a divalent metal cation</name>
        <dbReference type="ChEBI" id="CHEBI:60240"/>
    </ligand>
</feature>
<dbReference type="GO" id="GO:0032299">
    <property type="term" value="C:ribonuclease H2 complex"/>
    <property type="evidence" value="ECO:0007669"/>
    <property type="project" value="TreeGrafter"/>
</dbReference>
<keyword evidence="9 14" id="KW-0540">Nuclease</keyword>
<dbReference type="InterPro" id="IPR012337">
    <property type="entry name" value="RNaseH-like_sf"/>
</dbReference>
<comment type="caution">
    <text evidence="18">The sequence shown here is derived from an EMBL/GenBank/DDBJ whole genome shotgun (WGS) entry which is preliminary data.</text>
</comment>
<comment type="function">
    <text evidence="3 14 16">Endonuclease that specifically degrades the RNA of RNA-DNA hybrids.</text>
</comment>
<evidence type="ECO:0000256" key="2">
    <source>
        <dbReference type="ARBA" id="ARBA00001946"/>
    </source>
</evidence>
<dbReference type="GeneID" id="301102552"/>
<reference evidence="18 19" key="1">
    <citation type="submission" date="2020-02" db="EMBL/GenBank/DDBJ databases">
        <title>Paraburkholderia simonii sp. nov. and Paraburkholderia youngii sp. nov. Brazilian and Mexican Mimosa-associated rhizobia.</title>
        <authorList>
            <person name="Mavima L."/>
            <person name="Beukes C.W."/>
            <person name="Chan W.Y."/>
            <person name="Palmer M."/>
            <person name="De Meyer S.E."/>
            <person name="James E.K."/>
            <person name="Venter S.N."/>
            <person name="Steenkamp E.T."/>
        </authorList>
    </citation>
    <scope>NUCLEOTIDE SEQUENCE [LARGE SCALE GENOMIC DNA]</scope>
    <source>
        <strain evidence="18 19">JPY169</strain>
    </source>
</reference>
<dbReference type="RefSeq" id="WP_176108297.1">
    <property type="nucleotide sequence ID" value="NZ_JAALDK010000001.1"/>
</dbReference>
<keyword evidence="10 14" id="KW-0479">Metal-binding</keyword>
<evidence type="ECO:0000256" key="6">
    <source>
        <dbReference type="ARBA" id="ARBA00012180"/>
    </source>
</evidence>
<evidence type="ECO:0000256" key="9">
    <source>
        <dbReference type="ARBA" id="ARBA00022722"/>
    </source>
</evidence>
<organism evidence="18 19">
    <name type="scientific">Paraburkholderia youngii</name>
    <dbReference type="NCBI Taxonomy" id="2782701"/>
    <lineage>
        <taxon>Bacteria</taxon>
        <taxon>Pseudomonadati</taxon>
        <taxon>Pseudomonadota</taxon>
        <taxon>Betaproteobacteria</taxon>
        <taxon>Burkholderiales</taxon>
        <taxon>Burkholderiaceae</taxon>
        <taxon>Paraburkholderia</taxon>
    </lineage>
</organism>
<comment type="catalytic activity">
    <reaction evidence="1 14 15 16">
        <text>Endonucleolytic cleavage to 5'-phosphomonoester.</text>
        <dbReference type="EC" id="3.1.26.4"/>
    </reaction>
</comment>
<dbReference type="CDD" id="cd07182">
    <property type="entry name" value="RNase_HII_bacteria_HII_like"/>
    <property type="match status" value="1"/>
</dbReference>
<comment type="subcellular location">
    <subcellularLocation>
        <location evidence="4 14">Cytoplasm</location>
    </subcellularLocation>
</comment>
<dbReference type="SUPFAM" id="SSF53098">
    <property type="entry name" value="Ribonuclease H-like"/>
    <property type="match status" value="1"/>
</dbReference>
<dbReference type="GO" id="GO:0004523">
    <property type="term" value="F:RNA-DNA hybrid ribonuclease activity"/>
    <property type="evidence" value="ECO:0007669"/>
    <property type="project" value="UniProtKB-UniRule"/>
</dbReference>
<dbReference type="FunFam" id="3.30.420.10:FF:000006">
    <property type="entry name" value="Ribonuclease HII"/>
    <property type="match status" value="1"/>
</dbReference>
<evidence type="ECO:0000256" key="16">
    <source>
        <dbReference type="RuleBase" id="RU003515"/>
    </source>
</evidence>
<evidence type="ECO:0000259" key="17">
    <source>
        <dbReference type="PROSITE" id="PS51975"/>
    </source>
</evidence>
<evidence type="ECO:0000256" key="7">
    <source>
        <dbReference type="ARBA" id="ARBA00019179"/>
    </source>
</evidence>
<sequence length="249" mass="26300">MNPPRAPRRKTAAAVRVVAQAGLNFESADDIVCGVDEAGRGPLAGPVVAAAVIFDPTKPMIRGLDDSKALTALKREALYDKIVDRALAYCIASATVEEIDSLNILHATMLAMKRAVEGLSVVPTLVKVDGNRCPTLSIRSEAVIGGDALVKSISAASILAKVARDRMLLELHEAYPVYGFDAHAGYGTPQHLAALRDHGPCEHHRRSFAPVREAHVRFGTGVPLPSADAVIVADALLLDDDVFGDAGLA</sequence>
<evidence type="ECO:0000256" key="3">
    <source>
        <dbReference type="ARBA" id="ARBA00004065"/>
    </source>
</evidence>
<dbReference type="HAMAP" id="MF_00052_B">
    <property type="entry name" value="RNase_HII_B"/>
    <property type="match status" value="1"/>
</dbReference>
<evidence type="ECO:0000256" key="14">
    <source>
        <dbReference type="HAMAP-Rule" id="MF_00052"/>
    </source>
</evidence>
<dbReference type="InterPro" id="IPR024567">
    <property type="entry name" value="RNase_HII/HIII_dom"/>
</dbReference>
<dbReference type="GO" id="GO:0043137">
    <property type="term" value="P:DNA replication, removal of RNA primer"/>
    <property type="evidence" value="ECO:0007669"/>
    <property type="project" value="TreeGrafter"/>
</dbReference>
<accession>A0A7Y6K2C9</accession>
<evidence type="ECO:0000256" key="8">
    <source>
        <dbReference type="ARBA" id="ARBA00022490"/>
    </source>
</evidence>
<evidence type="ECO:0000256" key="4">
    <source>
        <dbReference type="ARBA" id="ARBA00004496"/>
    </source>
</evidence>
<protein>
    <recommendedName>
        <fullName evidence="7 14">Ribonuclease HII</fullName>
        <shortName evidence="14">RNase HII</shortName>
        <ecNumber evidence="6 14">3.1.26.4</ecNumber>
    </recommendedName>
</protein>
<dbReference type="InterPro" id="IPR001352">
    <property type="entry name" value="RNase_HII/HIII"/>
</dbReference>
<evidence type="ECO:0000256" key="5">
    <source>
        <dbReference type="ARBA" id="ARBA00007383"/>
    </source>
</evidence>
<comment type="cofactor">
    <cofactor evidence="14 15">
        <name>Mn(2+)</name>
        <dbReference type="ChEBI" id="CHEBI:29035"/>
    </cofactor>
    <cofactor evidence="14 15">
        <name>Mg(2+)</name>
        <dbReference type="ChEBI" id="CHEBI:18420"/>
    </cofactor>
    <text evidence="14 15">Manganese or magnesium. Binds 1 divalent metal ion per monomer in the absence of substrate. May bind a second metal ion after substrate binding.</text>
</comment>
<dbReference type="PROSITE" id="PS51975">
    <property type="entry name" value="RNASE_H_2"/>
    <property type="match status" value="1"/>
</dbReference>
<feature type="binding site" evidence="14 15">
    <location>
        <position position="37"/>
    </location>
    <ligand>
        <name>a divalent metal cation</name>
        <dbReference type="ChEBI" id="CHEBI:60240"/>
    </ligand>
</feature>
<dbReference type="InterPro" id="IPR036397">
    <property type="entry name" value="RNaseH_sf"/>
</dbReference>
<feature type="domain" description="RNase H type-2" evidence="17">
    <location>
        <begin position="30"/>
        <end position="220"/>
    </location>
</feature>
<feature type="binding site" evidence="14 15">
    <location>
        <position position="36"/>
    </location>
    <ligand>
        <name>a divalent metal cation</name>
        <dbReference type="ChEBI" id="CHEBI:60240"/>
    </ligand>
</feature>
<dbReference type="InterPro" id="IPR022898">
    <property type="entry name" value="RNase_HII"/>
</dbReference>
<dbReference type="Gene3D" id="3.30.420.10">
    <property type="entry name" value="Ribonuclease H-like superfamily/Ribonuclease H"/>
    <property type="match status" value="1"/>
</dbReference>
<evidence type="ECO:0000256" key="12">
    <source>
        <dbReference type="ARBA" id="ARBA00022801"/>
    </source>
</evidence>
<proteinExistence type="inferred from homology"/>